<dbReference type="EMBL" id="MU853332">
    <property type="protein sequence ID" value="KAK4117103.1"/>
    <property type="molecule type" value="Genomic_DNA"/>
</dbReference>
<name>A0AAN6TMF2_9PEZI</name>
<keyword evidence="3" id="KW-1185">Reference proteome</keyword>
<evidence type="ECO:0000313" key="2">
    <source>
        <dbReference type="EMBL" id="KAK4117103.1"/>
    </source>
</evidence>
<evidence type="ECO:0000256" key="1">
    <source>
        <dbReference type="SAM" id="MobiDB-lite"/>
    </source>
</evidence>
<reference evidence="2" key="2">
    <citation type="submission" date="2023-05" db="EMBL/GenBank/DDBJ databases">
        <authorList>
            <consortium name="Lawrence Berkeley National Laboratory"/>
            <person name="Steindorff A."/>
            <person name="Hensen N."/>
            <person name="Bonometti L."/>
            <person name="Westerberg I."/>
            <person name="Brannstrom I.O."/>
            <person name="Guillou S."/>
            <person name="Cros-Aarteil S."/>
            <person name="Calhoun S."/>
            <person name="Haridas S."/>
            <person name="Kuo A."/>
            <person name="Mondo S."/>
            <person name="Pangilinan J."/>
            <person name="Riley R."/>
            <person name="Labutti K."/>
            <person name="Andreopoulos B."/>
            <person name="Lipzen A."/>
            <person name="Chen C."/>
            <person name="Yanf M."/>
            <person name="Daum C."/>
            <person name="Ng V."/>
            <person name="Clum A."/>
            <person name="Ohm R."/>
            <person name="Martin F."/>
            <person name="Silar P."/>
            <person name="Natvig D."/>
            <person name="Lalanne C."/>
            <person name="Gautier V."/>
            <person name="Ament-Velasquez S.L."/>
            <person name="Kruys A."/>
            <person name="Hutchinson M.I."/>
            <person name="Powell A.J."/>
            <person name="Barry K."/>
            <person name="Miller A.N."/>
            <person name="Grigoriev I.V."/>
            <person name="Debuchy R."/>
            <person name="Gladieux P."/>
            <person name="Thoren M.H."/>
            <person name="Johannesson H."/>
        </authorList>
    </citation>
    <scope>NUCLEOTIDE SEQUENCE</scope>
    <source>
        <strain evidence="2">CBS 508.74</strain>
    </source>
</reference>
<evidence type="ECO:0000313" key="3">
    <source>
        <dbReference type="Proteomes" id="UP001302812"/>
    </source>
</evidence>
<accession>A0AAN6TMF2</accession>
<reference evidence="2" key="1">
    <citation type="journal article" date="2023" name="Mol. Phylogenet. Evol.">
        <title>Genome-scale phylogeny and comparative genomics of the fungal order Sordariales.</title>
        <authorList>
            <person name="Hensen N."/>
            <person name="Bonometti L."/>
            <person name="Westerberg I."/>
            <person name="Brannstrom I.O."/>
            <person name="Guillou S."/>
            <person name="Cros-Aarteil S."/>
            <person name="Calhoun S."/>
            <person name="Haridas S."/>
            <person name="Kuo A."/>
            <person name="Mondo S."/>
            <person name="Pangilinan J."/>
            <person name="Riley R."/>
            <person name="LaButti K."/>
            <person name="Andreopoulos B."/>
            <person name="Lipzen A."/>
            <person name="Chen C."/>
            <person name="Yan M."/>
            <person name="Daum C."/>
            <person name="Ng V."/>
            <person name="Clum A."/>
            <person name="Steindorff A."/>
            <person name="Ohm R.A."/>
            <person name="Martin F."/>
            <person name="Silar P."/>
            <person name="Natvig D.O."/>
            <person name="Lalanne C."/>
            <person name="Gautier V."/>
            <person name="Ament-Velasquez S.L."/>
            <person name="Kruys A."/>
            <person name="Hutchinson M.I."/>
            <person name="Powell A.J."/>
            <person name="Barry K."/>
            <person name="Miller A.N."/>
            <person name="Grigoriev I.V."/>
            <person name="Debuchy R."/>
            <person name="Gladieux P."/>
            <person name="Hiltunen Thoren M."/>
            <person name="Johannesson H."/>
        </authorList>
    </citation>
    <scope>NUCLEOTIDE SEQUENCE</scope>
    <source>
        <strain evidence="2">CBS 508.74</strain>
    </source>
</reference>
<proteinExistence type="predicted"/>
<feature type="compositionally biased region" description="Polar residues" evidence="1">
    <location>
        <begin position="1"/>
        <end position="26"/>
    </location>
</feature>
<gene>
    <name evidence="2" type="ORF">N656DRAFT_698637</name>
</gene>
<organism evidence="2 3">
    <name type="scientific">Canariomyces notabilis</name>
    <dbReference type="NCBI Taxonomy" id="2074819"/>
    <lineage>
        <taxon>Eukaryota</taxon>
        <taxon>Fungi</taxon>
        <taxon>Dikarya</taxon>
        <taxon>Ascomycota</taxon>
        <taxon>Pezizomycotina</taxon>
        <taxon>Sordariomycetes</taxon>
        <taxon>Sordariomycetidae</taxon>
        <taxon>Sordariales</taxon>
        <taxon>Chaetomiaceae</taxon>
        <taxon>Canariomyces</taxon>
    </lineage>
</organism>
<dbReference type="RefSeq" id="XP_064674673.1">
    <property type="nucleotide sequence ID" value="XM_064810725.1"/>
</dbReference>
<protein>
    <submittedName>
        <fullName evidence="2">Uncharacterized protein</fullName>
    </submittedName>
</protein>
<dbReference type="GeneID" id="89934850"/>
<feature type="region of interest" description="Disordered" evidence="1">
    <location>
        <begin position="1"/>
        <end position="179"/>
    </location>
</feature>
<comment type="caution">
    <text evidence="2">The sequence shown here is derived from an EMBL/GenBank/DDBJ whole genome shotgun (WGS) entry which is preliminary data.</text>
</comment>
<dbReference type="Proteomes" id="UP001302812">
    <property type="component" value="Unassembled WGS sequence"/>
</dbReference>
<dbReference type="AlphaFoldDB" id="A0AAN6TMF2"/>
<sequence length="179" mass="18619">MSANPDSVVNQGQFHSSVPPTENRTGGHQLGQKVGNDAVPEFRAQTHPPGTAPKEHTYQPNPVNVAPGQALNPDLESELRTSGLDMPGATSGDVHSQSTFARPMEGQTATSHRKKERSGLEGVGSTASTSDETVEGKVRAIGADLPEGVERGIRGKGPGAEETIPASAAEVAAEKRRPA</sequence>